<comment type="caution">
    <text evidence="4">The sequence shown here is derived from an EMBL/GenBank/DDBJ whole genome shotgun (WGS) entry which is preliminary data.</text>
</comment>
<evidence type="ECO:0000259" key="3">
    <source>
        <dbReference type="Pfam" id="PF07261"/>
    </source>
</evidence>
<dbReference type="RefSeq" id="WP_066643570.1">
    <property type="nucleotide sequence ID" value="NZ_VWXL01000024.1"/>
</dbReference>
<dbReference type="InterPro" id="IPR034829">
    <property type="entry name" value="DnaD-like_sf"/>
</dbReference>
<dbReference type="InterPro" id="IPR006343">
    <property type="entry name" value="DnaB/C_C"/>
</dbReference>
<dbReference type="InterPro" id="IPR053162">
    <property type="entry name" value="DnaD"/>
</dbReference>
<accession>A0A6N8HXD7</accession>
<proteinExistence type="inferred from homology"/>
<gene>
    <name evidence="4" type="ORF">CAFE_09340</name>
</gene>
<dbReference type="NCBIfam" id="TIGR01446">
    <property type="entry name" value="DnaD_dom"/>
    <property type="match status" value="2"/>
</dbReference>
<organism evidence="4 5">
    <name type="scientific">Caproicibacter fermentans</name>
    <dbReference type="NCBI Taxonomy" id="2576756"/>
    <lineage>
        <taxon>Bacteria</taxon>
        <taxon>Bacillati</taxon>
        <taxon>Bacillota</taxon>
        <taxon>Clostridia</taxon>
        <taxon>Eubacteriales</taxon>
        <taxon>Acutalibacteraceae</taxon>
        <taxon>Caproicibacter</taxon>
    </lineage>
</organism>
<dbReference type="EMBL" id="VWXL01000024">
    <property type="protein sequence ID" value="MVB10255.1"/>
    <property type="molecule type" value="Genomic_DNA"/>
</dbReference>
<name>A0A6N8HXD7_9FIRM</name>
<keyword evidence="5" id="KW-1185">Reference proteome</keyword>
<comment type="similarity">
    <text evidence="1">Belongs to the DnaB/DnaD family.</text>
</comment>
<feature type="compositionally biased region" description="Basic and acidic residues" evidence="2">
    <location>
        <begin position="82"/>
        <end position="98"/>
    </location>
</feature>
<reference evidence="4 5" key="1">
    <citation type="submission" date="2019-09" db="EMBL/GenBank/DDBJ databases">
        <title>Genome sequence of Clostridium sp. EA1.</title>
        <authorList>
            <person name="Poehlein A."/>
            <person name="Bengelsdorf F.R."/>
            <person name="Daniel R."/>
        </authorList>
    </citation>
    <scope>NUCLEOTIDE SEQUENCE [LARGE SCALE GENOMIC DNA]</scope>
    <source>
        <strain evidence="4 5">EA1</strain>
    </source>
</reference>
<dbReference type="PIRSF" id="PIRSF033722">
    <property type="entry name" value="DnaD_CA_C3587_prd"/>
    <property type="match status" value="1"/>
</dbReference>
<dbReference type="Proteomes" id="UP000469440">
    <property type="component" value="Unassembled WGS sequence"/>
</dbReference>
<dbReference type="InterPro" id="IPR017019">
    <property type="entry name" value="DNA_replication_prd_bac"/>
</dbReference>
<feature type="region of interest" description="Disordered" evidence="2">
    <location>
        <begin position="78"/>
        <end position="124"/>
    </location>
</feature>
<feature type="domain" description="DnaB/C C-terminal" evidence="3">
    <location>
        <begin position="236"/>
        <end position="298"/>
    </location>
</feature>
<dbReference type="AlphaFoldDB" id="A0A6N8HXD7"/>
<dbReference type="PANTHER" id="PTHR37293">
    <property type="entry name" value="PHAGE REPLICATION PROTEIN-RELATED"/>
    <property type="match status" value="1"/>
</dbReference>
<feature type="domain" description="DnaB/C C-terminal" evidence="3">
    <location>
        <begin position="140"/>
        <end position="211"/>
    </location>
</feature>
<protein>
    <submittedName>
        <fullName evidence="4">Replication initiation and membrane attachment</fullName>
    </submittedName>
</protein>
<dbReference type="SUPFAM" id="SSF158499">
    <property type="entry name" value="DnaD domain-like"/>
    <property type="match status" value="2"/>
</dbReference>
<sequence>MSYTVNLGAWNSVFAVPCSVVDKYLKLAGSVQLKVLLWILRHAGDPFEARDVAAALGIDRADVGDALLYWQEAGLFPADQQTKPETEPPDAKAPEKPEQPPAEPHSPGTARRVLSRPQKPDSEFVAKRVEESTEISCLMQSAQQVLGRLISGGESATLLMIHDEFGLPSDVIIMLLQYTASISKANMRYIEKMAMNWADEEINTHEKAEEKLRRLTECRQAWRKVEQAVGIPHRAPSTKEEAFADLWVTQWKFSADMIREAYDRAVDATGKFSASYMNRILERWKKTNISTVLQAEREKMERAAARKGGKSSSLSQDLDDFERSGVFDNFDRK</sequence>
<dbReference type="OrthoDB" id="1652900at2"/>
<dbReference type="Gene3D" id="1.10.10.630">
    <property type="entry name" value="DnaD domain-like"/>
    <property type="match status" value="2"/>
</dbReference>
<evidence type="ECO:0000256" key="1">
    <source>
        <dbReference type="ARBA" id="ARBA00093462"/>
    </source>
</evidence>
<evidence type="ECO:0000313" key="5">
    <source>
        <dbReference type="Proteomes" id="UP000469440"/>
    </source>
</evidence>
<evidence type="ECO:0000256" key="2">
    <source>
        <dbReference type="SAM" id="MobiDB-lite"/>
    </source>
</evidence>
<evidence type="ECO:0000313" key="4">
    <source>
        <dbReference type="EMBL" id="MVB10255.1"/>
    </source>
</evidence>
<dbReference type="PANTHER" id="PTHR37293:SF5">
    <property type="entry name" value="DNA REPLICATION PROTEIN"/>
    <property type="match status" value="1"/>
</dbReference>
<dbReference type="Pfam" id="PF07261">
    <property type="entry name" value="DnaB_2"/>
    <property type="match status" value="2"/>
</dbReference>